<evidence type="ECO:0000313" key="2">
    <source>
        <dbReference type="Proteomes" id="UP000267096"/>
    </source>
</evidence>
<dbReference type="Proteomes" id="UP000267096">
    <property type="component" value="Unassembled WGS sequence"/>
</dbReference>
<reference evidence="1 2" key="2">
    <citation type="submission" date="2018-11" db="EMBL/GenBank/DDBJ databases">
        <authorList>
            <consortium name="Pathogen Informatics"/>
        </authorList>
    </citation>
    <scope>NUCLEOTIDE SEQUENCE [LARGE SCALE GENOMIC DNA]</scope>
</reference>
<evidence type="ECO:0000313" key="1">
    <source>
        <dbReference type="EMBL" id="VDK18677.1"/>
    </source>
</evidence>
<evidence type="ECO:0000313" key="3">
    <source>
        <dbReference type="WBParaSite" id="ASIM_0000147601-mRNA-1"/>
    </source>
</evidence>
<dbReference type="EMBL" id="UYRR01001392">
    <property type="protein sequence ID" value="VDK18677.1"/>
    <property type="molecule type" value="Genomic_DNA"/>
</dbReference>
<dbReference type="AlphaFoldDB" id="A0A0M3J1S3"/>
<dbReference type="WBParaSite" id="ASIM_0000147601-mRNA-1">
    <property type="protein sequence ID" value="ASIM_0000147601-mRNA-1"/>
    <property type="gene ID" value="ASIM_0000147601"/>
</dbReference>
<accession>A0A0M3J1S3</accession>
<keyword evidence="2" id="KW-1185">Reference proteome</keyword>
<dbReference type="OrthoDB" id="17907at2759"/>
<reference evidence="3" key="1">
    <citation type="submission" date="2017-02" db="UniProtKB">
        <authorList>
            <consortium name="WormBaseParasite"/>
        </authorList>
    </citation>
    <scope>IDENTIFICATION</scope>
</reference>
<proteinExistence type="predicted"/>
<name>A0A0M3J1S3_ANISI</name>
<gene>
    <name evidence="1" type="ORF">ASIM_LOCUS1356</name>
</gene>
<protein>
    <submittedName>
        <fullName evidence="3">Rab-GAP TBC domain-containing protein</fullName>
    </submittedName>
</protein>
<sequence>MDVLQICIDIIVRSSCLQRLVCGAEVGSSIGSSNRTIWPLFWALRRILKKKKKKLFIGLIEVFKVTRHGTRYVSFLAGIMKDFGFMDRVHGMSLCCVIMLLMQQIQYPPLISDYTVSGLAAVQQRHRMYQKTFWQQTHLPYFKDLDREADEQFSRIKTGLAASIVLRDIRPAFVYYIQELNK</sequence>
<organism evidence="3">
    <name type="scientific">Anisakis simplex</name>
    <name type="common">Herring worm</name>
    <dbReference type="NCBI Taxonomy" id="6269"/>
    <lineage>
        <taxon>Eukaryota</taxon>
        <taxon>Metazoa</taxon>
        <taxon>Ecdysozoa</taxon>
        <taxon>Nematoda</taxon>
        <taxon>Chromadorea</taxon>
        <taxon>Rhabditida</taxon>
        <taxon>Spirurina</taxon>
        <taxon>Ascaridomorpha</taxon>
        <taxon>Ascaridoidea</taxon>
        <taxon>Anisakidae</taxon>
        <taxon>Anisakis</taxon>
        <taxon>Anisakis simplex complex</taxon>
    </lineage>
</organism>